<dbReference type="SUPFAM" id="SSF56281">
    <property type="entry name" value="Metallo-hydrolase/oxidoreductase"/>
    <property type="match status" value="1"/>
</dbReference>
<sequence>MPLVLLTARSEAIVTWWLRDDASVTVAYDDMTPFGSPMTQRPSRSAREIFAPILEHARSHGFDEVLRTGPALLADVVASKAFAGVAEPDVDGAWRVLPQVRYPDVADCPPRWLSVAGPAGGRVTTEVPASAWPRVHEVIARLTHDGYTEQSGGSPDIAGLVERLREAGLLRSSNDVPALTGDLTFAGHNTVVVRSARSSVVVDPFLFPSSASYPDTYQPLGAGRLGTVDALLITHSHPDHFDPATLIRFPPDIRVIVPVAERETVLGADMRHRLGELGFTNVVVLGWGEAETVGDIVVHALPFYGEQPSDGRVLHPDVRNVGNTYVVETPAFSAAFLADSGRDHAGDVRDVPERWRREHPPVDVVFAGYRGWSTYPVQHVFSSVAAFMLFVPPTLWGCRHQLMTDAADAVDVAERFGARYLVPYADGGAPWHWEIGLGPKLDGSGTEDPDFDPYPERVIDVARRRIRAPGGEMVASPVRVLLLRPGDSVTDVSGEAGVVRVPGHSWAYPDTVRLG</sequence>
<organism evidence="2 3">
    <name type="scientific">Actinoplanes aureus</name>
    <dbReference type="NCBI Taxonomy" id="2792083"/>
    <lineage>
        <taxon>Bacteria</taxon>
        <taxon>Bacillati</taxon>
        <taxon>Actinomycetota</taxon>
        <taxon>Actinomycetes</taxon>
        <taxon>Micromonosporales</taxon>
        <taxon>Micromonosporaceae</taxon>
        <taxon>Actinoplanes</taxon>
    </lineage>
</organism>
<dbReference type="Proteomes" id="UP000598146">
    <property type="component" value="Unassembled WGS sequence"/>
</dbReference>
<dbReference type="Pfam" id="PF13483">
    <property type="entry name" value="Lactamase_B_3"/>
    <property type="match status" value="1"/>
</dbReference>
<dbReference type="RefSeq" id="WP_196417801.1">
    <property type="nucleotide sequence ID" value="NZ_JADQTO010000018.1"/>
</dbReference>
<dbReference type="InterPro" id="IPR050114">
    <property type="entry name" value="UPF0173_UPF0282_UlaG_hydrolase"/>
</dbReference>
<keyword evidence="1" id="KW-0378">Hydrolase</keyword>
<proteinExistence type="predicted"/>
<dbReference type="EMBL" id="JADQTO010000018">
    <property type="protein sequence ID" value="MBG0566016.1"/>
    <property type="molecule type" value="Genomic_DNA"/>
</dbReference>
<dbReference type="Gene3D" id="3.60.15.10">
    <property type="entry name" value="Ribonuclease Z/Hydroxyacylglutathione hydrolase-like"/>
    <property type="match status" value="1"/>
</dbReference>
<dbReference type="InterPro" id="IPR036866">
    <property type="entry name" value="RibonucZ/Hydroxyglut_hydro"/>
</dbReference>
<comment type="caution">
    <text evidence="2">The sequence shown here is derived from an EMBL/GenBank/DDBJ whole genome shotgun (WGS) entry which is preliminary data.</text>
</comment>
<protein>
    <submittedName>
        <fullName evidence="2">MBL fold metallo-hydrolase</fullName>
    </submittedName>
</protein>
<dbReference type="GO" id="GO:0016787">
    <property type="term" value="F:hydrolase activity"/>
    <property type="evidence" value="ECO:0007669"/>
    <property type="project" value="UniProtKB-KW"/>
</dbReference>
<evidence type="ECO:0000313" key="3">
    <source>
        <dbReference type="Proteomes" id="UP000598146"/>
    </source>
</evidence>
<keyword evidence="3" id="KW-1185">Reference proteome</keyword>
<reference evidence="2" key="1">
    <citation type="submission" date="2020-11" db="EMBL/GenBank/DDBJ databases">
        <title>Isolation and identification of active actinomycetes.</title>
        <authorList>
            <person name="Sun X."/>
        </authorList>
    </citation>
    <scope>NUCLEOTIDE SEQUENCE</scope>
    <source>
        <strain evidence="2">NEAU-A11</strain>
    </source>
</reference>
<evidence type="ECO:0000256" key="1">
    <source>
        <dbReference type="ARBA" id="ARBA00022801"/>
    </source>
</evidence>
<name>A0A931CEY5_9ACTN</name>
<dbReference type="PANTHER" id="PTHR43546">
    <property type="entry name" value="UPF0173 METAL-DEPENDENT HYDROLASE MJ1163-RELATED"/>
    <property type="match status" value="1"/>
</dbReference>
<dbReference type="AlphaFoldDB" id="A0A931CEY5"/>
<dbReference type="PANTHER" id="PTHR43546:SF9">
    <property type="entry name" value="L-ASCORBATE-6-PHOSPHATE LACTONASE ULAG-RELATED"/>
    <property type="match status" value="1"/>
</dbReference>
<gene>
    <name evidence="2" type="ORF">I4J89_31680</name>
</gene>
<accession>A0A931CEY5</accession>
<evidence type="ECO:0000313" key="2">
    <source>
        <dbReference type="EMBL" id="MBG0566016.1"/>
    </source>
</evidence>